<keyword evidence="5" id="KW-1185">Reference proteome</keyword>
<dbReference type="AlphaFoldDB" id="A0A0L1JPU9"/>
<dbReference type="PANTHER" id="PTHR43877:SF2">
    <property type="entry name" value="AMINOALKYLPHOSPHONATE N-ACETYLTRANSFERASE-RELATED"/>
    <property type="match status" value="1"/>
</dbReference>
<dbReference type="Proteomes" id="UP000036938">
    <property type="component" value="Unassembled WGS sequence"/>
</dbReference>
<dbReference type="OrthoDB" id="9796171at2"/>
<dbReference type="Gene3D" id="3.40.630.30">
    <property type="match status" value="1"/>
</dbReference>
<reference evidence="4 5" key="1">
    <citation type="journal article" date="2015" name="Int. J. Syst. Evol. Microbiol.">
        <title>Aestuariivita atlantica sp. nov., isolated from deep sea sediment of the Atlantic Ocean.</title>
        <authorList>
            <person name="Li G."/>
            <person name="Lai Q."/>
            <person name="Du Y."/>
            <person name="Liu X."/>
            <person name="Sun F."/>
            <person name="Shao Z."/>
        </authorList>
    </citation>
    <scope>NUCLEOTIDE SEQUENCE [LARGE SCALE GENOMIC DNA]</scope>
    <source>
        <strain evidence="4 5">22II-S11-z3</strain>
    </source>
</reference>
<feature type="domain" description="N-acetyltransferase" evidence="3">
    <location>
        <begin position="1"/>
        <end position="140"/>
    </location>
</feature>
<dbReference type="Pfam" id="PF13673">
    <property type="entry name" value="Acetyltransf_10"/>
    <property type="match status" value="1"/>
</dbReference>
<dbReference type="RefSeq" id="WP_050530999.1">
    <property type="nucleotide sequence ID" value="NZ_AQQZ01000004.1"/>
</dbReference>
<comment type="caution">
    <text evidence="4">The sequence shown here is derived from an EMBL/GenBank/DDBJ whole genome shotgun (WGS) entry which is preliminary data.</text>
</comment>
<dbReference type="InterPro" id="IPR050832">
    <property type="entry name" value="Bact_Acetyltransf"/>
</dbReference>
<dbReference type="STRING" id="1317121.ATO11_11515"/>
<dbReference type="SUPFAM" id="SSF55729">
    <property type="entry name" value="Acyl-CoA N-acyltransferases (Nat)"/>
    <property type="match status" value="1"/>
</dbReference>
<evidence type="ECO:0000256" key="1">
    <source>
        <dbReference type="ARBA" id="ARBA00022679"/>
    </source>
</evidence>
<sequence>MTLALMQTDDVDTCWAIRRTVFVDEQGVPPELEPDEHDTTDALHVLATVEDEPVGAARIIPYGTTAKIGRVAVLKEHRGQGIGAQLIHACQHLAAAQGATRTILGAQLSAISFYERLGYHRFGEVFDDAGIDHIMMERSL</sequence>
<protein>
    <recommendedName>
        <fullName evidence="3">N-acetyltransferase domain-containing protein</fullName>
    </recommendedName>
</protein>
<evidence type="ECO:0000256" key="2">
    <source>
        <dbReference type="ARBA" id="ARBA00023315"/>
    </source>
</evidence>
<evidence type="ECO:0000313" key="5">
    <source>
        <dbReference type="Proteomes" id="UP000036938"/>
    </source>
</evidence>
<proteinExistence type="predicted"/>
<dbReference type="PROSITE" id="PS51186">
    <property type="entry name" value="GNAT"/>
    <property type="match status" value="1"/>
</dbReference>
<evidence type="ECO:0000259" key="3">
    <source>
        <dbReference type="PROSITE" id="PS51186"/>
    </source>
</evidence>
<keyword evidence="1" id="KW-0808">Transferase</keyword>
<dbReference type="InterPro" id="IPR016181">
    <property type="entry name" value="Acyl_CoA_acyltransferase"/>
</dbReference>
<keyword evidence="2" id="KW-0012">Acyltransferase</keyword>
<dbReference type="EMBL" id="AQQZ01000004">
    <property type="protein sequence ID" value="KNG93794.1"/>
    <property type="molecule type" value="Genomic_DNA"/>
</dbReference>
<dbReference type="PANTHER" id="PTHR43877">
    <property type="entry name" value="AMINOALKYLPHOSPHONATE N-ACETYLTRANSFERASE-RELATED-RELATED"/>
    <property type="match status" value="1"/>
</dbReference>
<organism evidence="4 5">
    <name type="scientific">Pseudaestuariivita atlantica</name>
    <dbReference type="NCBI Taxonomy" id="1317121"/>
    <lineage>
        <taxon>Bacteria</taxon>
        <taxon>Pseudomonadati</taxon>
        <taxon>Pseudomonadota</taxon>
        <taxon>Alphaproteobacteria</taxon>
        <taxon>Rhodobacterales</taxon>
        <taxon>Paracoccaceae</taxon>
        <taxon>Pseudaestuariivita</taxon>
    </lineage>
</organism>
<name>A0A0L1JPU9_9RHOB</name>
<dbReference type="CDD" id="cd04301">
    <property type="entry name" value="NAT_SF"/>
    <property type="match status" value="1"/>
</dbReference>
<evidence type="ECO:0000313" key="4">
    <source>
        <dbReference type="EMBL" id="KNG93794.1"/>
    </source>
</evidence>
<accession>A0A0L1JPU9</accession>
<dbReference type="InterPro" id="IPR000182">
    <property type="entry name" value="GNAT_dom"/>
</dbReference>
<dbReference type="GO" id="GO:0016747">
    <property type="term" value="F:acyltransferase activity, transferring groups other than amino-acyl groups"/>
    <property type="evidence" value="ECO:0007669"/>
    <property type="project" value="InterPro"/>
</dbReference>
<gene>
    <name evidence="4" type="ORF">ATO11_11515</name>
</gene>